<evidence type="ECO:0000256" key="2">
    <source>
        <dbReference type="ARBA" id="ARBA00004818"/>
    </source>
</evidence>
<organism evidence="5">
    <name type="scientific">Anaplasma marginale</name>
    <dbReference type="NCBI Taxonomy" id="770"/>
    <lineage>
        <taxon>Bacteria</taxon>
        <taxon>Pseudomonadati</taxon>
        <taxon>Pseudomonadota</taxon>
        <taxon>Alphaproteobacteria</taxon>
        <taxon>Rickettsiales</taxon>
        <taxon>Anaplasmataceae</taxon>
        <taxon>Anaplasma</taxon>
    </lineage>
</organism>
<dbReference type="EC" id="3.1.3.18" evidence="4"/>
<dbReference type="InterPro" id="IPR023214">
    <property type="entry name" value="HAD_sf"/>
</dbReference>
<name>A0A643CKX8_ANAMA</name>
<keyword evidence="5" id="KW-0378">Hydrolase</keyword>
<dbReference type="InterPro" id="IPR036412">
    <property type="entry name" value="HAD-like_sf"/>
</dbReference>
<dbReference type="Pfam" id="PF13419">
    <property type="entry name" value="HAD_2"/>
    <property type="match status" value="1"/>
</dbReference>
<gene>
    <name evidence="5" type="ORF">FY207_02455</name>
</gene>
<dbReference type="PANTHER" id="PTHR43434:SF1">
    <property type="entry name" value="PHOSPHOGLYCOLATE PHOSPHATASE"/>
    <property type="match status" value="1"/>
</dbReference>
<dbReference type="SFLD" id="SFLDG01129">
    <property type="entry name" value="C1.5:_HAD__Beta-PGM__Phosphata"/>
    <property type="match status" value="1"/>
</dbReference>
<proteinExistence type="inferred from homology"/>
<dbReference type="GO" id="GO:0008967">
    <property type="term" value="F:phosphoglycolate phosphatase activity"/>
    <property type="evidence" value="ECO:0007669"/>
    <property type="project" value="UniProtKB-EC"/>
</dbReference>
<dbReference type="PANTHER" id="PTHR43434">
    <property type="entry name" value="PHOSPHOGLYCOLATE PHOSPHATASE"/>
    <property type="match status" value="1"/>
</dbReference>
<reference evidence="5" key="1">
    <citation type="submission" date="2019-08" db="EMBL/GenBank/DDBJ databases">
        <authorList>
            <person name="Amaro Estrada I."/>
            <person name="Quiroz Castaneda R.E."/>
            <person name="Martinez Ocampo F."/>
            <person name="Rodriguez Camarillo S.D."/>
        </authorList>
    </citation>
    <scope>NUCLEOTIDE SEQUENCE</scope>
    <source>
        <strain evidence="5">MEX-30-184-02</strain>
    </source>
</reference>
<dbReference type="AlphaFoldDB" id="A0A643CKX8"/>
<evidence type="ECO:0000313" key="5">
    <source>
        <dbReference type="EMBL" id="KAB0451993.1"/>
    </source>
</evidence>
<dbReference type="SFLD" id="SFLDS00003">
    <property type="entry name" value="Haloacid_Dehalogenase"/>
    <property type="match status" value="1"/>
</dbReference>
<dbReference type="GO" id="GO:0006281">
    <property type="term" value="P:DNA repair"/>
    <property type="evidence" value="ECO:0007669"/>
    <property type="project" value="TreeGrafter"/>
</dbReference>
<protein>
    <recommendedName>
        <fullName evidence="4">phosphoglycolate phosphatase</fullName>
        <ecNumber evidence="4">3.1.3.18</ecNumber>
    </recommendedName>
</protein>
<dbReference type="InterPro" id="IPR050155">
    <property type="entry name" value="HAD-like_hydrolase_sf"/>
</dbReference>
<comment type="catalytic activity">
    <reaction evidence="1">
        <text>2-phosphoglycolate + H2O = glycolate + phosphate</text>
        <dbReference type="Rhea" id="RHEA:14369"/>
        <dbReference type="ChEBI" id="CHEBI:15377"/>
        <dbReference type="ChEBI" id="CHEBI:29805"/>
        <dbReference type="ChEBI" id="CHEBI:43474"/>
        <dbReference type="ChEBI" id="CHEBI:58033"/>
        <dbReference type="EC" id="3.1.3.18"/>
    </reaction>
</comment>
<comment type="pathway">
    <text evidence="2">Organic acid metabolism; glycolate biosynthesis; glycolate from 2-phosphoglycolate: step 1/1.</text>
</comment>
<dbReference type="SUPFAM" id="SSF56784">
    <property type="entry name" value="HAD-like"/>
    <property type="match status" value="1"/>
</dbReference>
<dbReference type="NCBIfam" id="TIGR01549">
    <property type="entry name" value="HAD-SF-IA-v1"/>
    <property type="match status" value="1"/>
</dbReference>
<sequence length="209" mass="22779">MSMRPPVAVIFDWCNTLVTGSALDYETVDKVLKHMGRSDIDLASIDPSTVDRYLVHSLGSRWKEASALYMEFAEKSTRVRKLIPSSNVLELLELLYDNGISMGIVSNKNGPSLREEVRATGLSKYFSAIIGSGDTPENKPSPKPVIAALEILDVTPSEQVFFVGDSVSDVASARSAKCLPIVYGGTEVEGVLSFRNFIDLCGFVRGLLN</sequence>
<dbReference type="EMBL" id="VTCY01000006">
    <property type="protein sequence ID" value="KAB0451993.1"/>
    <property type="molecule type" value="Genomic_DNA"/>
</dbReference>
<comment type="similarity">
    <text evidence="3">Belongs to the HAD-like hydrolase superfamily. CbbY/CbbZ/Gph/YieH family.</text>
</comment>
<evidence type="ECO:0000256" key="3">
    <source>
        <dbReference type="ARBA" id="ARBA00006171"/>
    </source>
</evidence>
<accession>A0A643CKX8</accession>
<comment type="caution">
    <text evidence="5">The sequence shown here is derived from an EMBL/GenBank/DDBJ whole genome shotgun (WGS) entry which is preliminary data.</text>
</comment>
<dbReference type="Gene3D" id="1.10.150.730">
    <property type="match status" value="1"/>
</dbReference>
<dbReference type="InterPro" id="IPR041492">
    <property type="entry name" value="HAD_2"/>
</dbReference>
<dbReference type="Gene3D" id="3.40.50.1000">
    <property type="entry name" value="HAD superfamily/HAD-like"/>
    <property type="match status" value="1"/>
</dbReference>
<dbReference type="InterPro" id="IPR006439">
    <property type="entry name" value="HAD-SF_hydro_IA"/>
</dbReference>
<evidence type="ECO:0000256" key="1">
    <source>
        <dbReference type="ARBA" id="ARBA00000830"/>
    </source>
</evidence>
<evidence type="ECO:0000256" key="4">
    <source>
        <dbReference type="ARBA" id="ARBA00013078"/>
    </source>
</evidence>